<protein>
    <submittedName>
        <fullName evidence="8">Conserved domain protein</fullName>
    </submittedName>
</protein>
<dbReference type="HOGENOM" id="CLU_006298_0_0_0"/>
<dbReference type="eggNOG" id="COG1629">
    <property type="taxonomic scope" value="Bacteria"/>
</dbReference>
<evidence type="ECO:0000313" key="8">
    <source>
        <dbReference type="EMBL" id="ACO34498.1"/>
    </source>
</evidence>
<dbReference type="PANTHER" id="PTHR30069:SF46">
    <property type="entry name" value="OAR PROTEIN"/>
    <property type="match status" value="1"/>
</dbReference>
<dbReference type="RefSeq" id="WP_012680829.1">
    <property type="nucleotide sequence ID" value="NC_012483.1"/>
</dbReference>
<keyword evidence="3" id="KW-1134">Transmembrane beta strand</keyword>
<dbReference type="GO" id="GO:0009279">
    <property type="term" value="C:cell outer membrane"/>
    <property type="evidence" value="ECO:0007669"/>
    <property type="project" value="UniProtKB-SubCell"/>
</dbReference>
<dbReference type="STRING" id="240015.ACP_0435"/>
<comment type="subcellular location">
    <subcellularLocation>
        <location evidence="1">Cell outer membrane</location>
        <topology evidence="1">Multi-pass membrane protein</topology>
    </subcellularLocation>
</comment>
<dbReference type="KEGG" id="aca:ACP_0435"/>
<gene>
    <name evidence="8" type="ordered locus">ACP_0435</name>
</gene>
<dbReference type="GO" id="GO:0044718">
    <property type="term" value="P:siderophore transmembrane transport"/>
    <property type="evidence" value="ECO:0007669"/>
    <property type="project" value="TreeGrafter"/>
</dbReference>
<dbReference type="InterPro" id="IPR036942">
    <property type="entry name" value="Beta-barrel_TonB_sf"/>
</dbReference>
<evidence type="ECO:0000256" key="1">
    <source>
        <dbReference type="ARBA" id="ARBA00004571"/>
    </source>
</evidence>
<reference evidence="8 9" key="1">
    <citation type="journal article" date="2009" name="Appl. Environ. Microbiol.">
        <title>Three genomes from the phylum Acidobacteria provide insight into the lifestyles of these microorganisms in soils.</title>
        <authorList>
            <person name="Ward N.L."/>
            <person name="Challacombe J.F."/>
            <person name="Janssen P.H."/>
            <person name="Henrissat B."/>
            <person name="Coutinho P.M."/>
            <person name="Wu M."/>
            <person name="Xie G."/>
            <person name="Haft D.H."/>
            <person name="Sait M."/>
            <person name="Badger J."/>
            <person name="Barabote R.D."/>
            <person name="Bradley B."/>
            <person name="Brettin T.S."/>
            <person name="Brinkac L.M."/>
            <person name="Bruce D."/>
            <person name="Creasy T."/>
            <person name="Daugherty S.C."/>
            <person name="Davidsen T.M."/>
            <person name="DeBoy R.T."/>
            <person name="Detter J.C."/>
            <person name="Dodson R.J."/>
            <person name="Durkin A.S."/>
            <person name="Ganapathy A."/>
            <person name="Gwinn-Giglio M."/>
            <person name="Han C.S."/>
            <person name="Khouri H."/>
            <person name="Kiss H."/>
            <person name="Kothari S.P."/>
            <person name="Madupu R."/>
            <person name="Nelson K.E."/>
            <person name="Nelson W.C."/>
            <person name="Paulsen I."/>
            <person name="Penn K."/>
            <person name="Ren Q."/>
            <person name="Rosovitz M.J."/>
            <person name="Selengut J.D."/>
            <person name="Shrivastava S."/>
            <person name="Sullivan S.A."/>
            <person name="Tapia R."/>
            <person name="Thompson L.S."/>
            <person name="Watkins K.L."/>
            <person name="Yang Q."/>
            <person name="Yu C."/>
            <person name="Zafar N."/>
            <person name="Zhou L."/>
            <person name="Kuske C.R."/>
        </authorList>
    </citation>
    <scope>NUCLEOTIDE SEQUENCE [LARGE SCALE GENOMIC DNA]</scope>
    <source>
        <strain evidence="9">ATCC 51196 / DSM 11244 / BCRC 80197 / JCM 7670 / NBRC 15755 / NCIMB 13165 / 161</strain>
    </source>
</reference>
<evidence type="ECO:0000256" key="3">
    <source>
        <dbReference type="ARBA" id="ARBA00022452"/>
    </source>
</evidence>
<dbReference type="EMBL" id="CP001472">
    <property type="protein sequence ID" value="ACO34498.1"/>
    <property type="molecule type" value="Genomic_DNA"/>
</dbReference>
<evidence type="ECO:0000313" key="9">
    <source>
        <dbReference type="Proteomes" id="UP000002207"/>
    </source>
</evidence>
<evidence type="ECO:0000259" key="7">
    <source>
        <dbReference type="Pfam" id="PF25183"/>
    </source>
</evidence>
<sequence length="1124" mass="122405">MVQHEPGSDRSAVLRGKTRKSIKLVWHLLALLLIPSLSLSAQQITGNIRGTVKDPSGAVVREATVTVRQTETGLTRKTISDRNGNYVLLELPVGHYRLEVAARGFRLYVQNGITLNVNETASISPRLVVGSEQQQVVVRANAKLIEPTVTALGKVVGERELTDLPLNGRNFSQLGLLQPGVVPLTPGIAEAGGSLRSGQAYAVNGQRPESNNFLIDGANNFNGVDGGFILKPPVDAIAEFRILTLNANAEFGGALGSTTNIITRSGTNHIHGTVWEFLRNDAVDANNYFAQVKEPLKQNQFGATMGGPIRKNKTFYFGYYEGFRNRQGETALTTVPSVPERSGDFSQLCPEGFTAGFCNNPSHQLFNVFANAPYPNNQVPSNQINPISKNLLSFFPLPNAGTNLFSTTQTLSNNSNQFGIKVDHYLNPRDTLNFRYMFNQLSQVDPLSPGGASVPGFPVGEDQRAQNFVAQETHTFSPNLVAVARFSFLRNKFLFGEHENHQAPSTLGFQYTPSLDVAVGPPFIQVNGYSTVGDPITGPRNTYEDVFDYSGSLTWVHGRHQFKFGGGYQHQGINVLQGIATNGFFVFSPFPVTDAFASFLTGQPVVFLQGIGNFSRGIRGMSANAYVQDTYKVSSRLTINAGLRYDLPKPYTEIHNRLSLFEPGRKSVVMPNAPAGLLYPGDPGVPAGLIPADTKAFAPRFGIAWDPDGKGQWLVTAAYGIFYEPYYTGEGGPLQAPLSAPPFLGTPQVSLPNFANPFQGHPPAPGTFSTPLTNLTLSPNLTLPYTQDWDMNLQRSLGSNWLFEIGYVGTKGTHLPRFIEANPAVFVPGTVNGQPISNSSNADQRRLYSGCTLADAPSSCKFSSTGEIAGIANSSYNALEASLRKRFSHGMAFLLSYTWSKTIDDVSSLNISGSAAKPVAGENDLAQDPFNLAAERGRSLFDARNRFVASYEWALPFWNDEATWYHDVVGGWQLDGIATLMSGTPFTVFDSNDVAAQGTAPEITGFSAQRPDLVGNPNPGPRTVNAWLNASAFHRLDPVANAGQFGTEGRNVNQGPGYADWDFAALKNFNVARSMQLQFRAEMFNILNRTNFRFPDCDISSPTFNHILAAEAPRQVQFALKFMY</sequence>
<dbReference type="Proteomes" id="UP000002207">
    <property type="component" value="Chromosome"/>
</dbReference>
<dbReference type="InParanoid" id="C1F0T8"/>
<dbReference type="SUPFAM" id="SSF49464">
    <property type="entry name" value="Carboxypeptidase regulatory domain-like"/>
    <property type="match status" value="1"/>
</dbReference>
<dbReference type="Pfam" id="PF13620">
    <property type="entry name" value="CarboxypepD_reg"/>
    <property type="match status" value="1"/>
</dbReference>
<dbReference type="PANTHER" id="PTHR30069">
    <property type="entry name" value="TONB-DEPENDENT OUTER MEMBRANE RECEPTOR"/>
    <property type="match status" value="1"/>
</dbReference>
<dbReference type="InterPro" id="IPR039426">
    <property type="entry name" value="TonB-dep_rcpt-like"/>
</dbReference>
<name>C1F0T8_ACIC5</name>
<keyword evidence="5" id="KW-0472">Membrane</keyword>
<keyword evidence="4" id="KW-0812">Transmembrane</keyword>
<dbReference type="SUPFAM" id="SSF56935">
    <property type="entry name" value="Porins"/>
    <property type="match status" value="1"/>
</dbReference>
<dbReference type="InterPro" id="IPR057601">
    <property type="entry name" value="Oar-like_b-barrel"/>
</dbReference>
<keyword evidence="6" id="KW-0998">Cell outer membrane</keyword>
<evidence type="ECO:0000256" key="2">
    <source>
        <dbReference type="ARBA" id="ARBA00022448"/>
    </source>
</evidence>
<keyword evidence="9" id="KW-1185">Reference proteome</keyword>
<dbReference type="GO" id="GO:0015344">
    <property type="term" value="F:siderophore uptake transmembrane transporter activity"/>
    <property type="evidence" value="ECO:0007669"/>
    <property type="project" value="TreeGrafter"/>
</dbReference>
<accession>C1F0T8</accession>
<proteinExistence type="predicted"/>
<feature type="domain" description="TonB-dependent transporter Oar-like beta-barrel" evidence="7">
    <location>
        <begin position="262"/>
        <end position="1117"/>
    </location>
</feature>
<evidence type="ECO:0000256" key="5">
    <source>
        <dbReference type="ARBA" id="ARBA00023136"/>
    </source>
</evidence>
<dbReference type="Pfam" id="PF25183">
    <property type="entry name" value="OMP_b-brl_4"/>
    <property type="match status" value="1"/>
</dbReference>
<dbReference type="Gene3D" id="2.60.40.1120">
    <property type="entry name" value="Carboxypeptidase-like, regulatory domain"/>
    <property type="match status" value="1"/>
</dbReference>
<keyword evidence="2" id="KW-0813">Transport</keyword>
<evidence type="ECO:0000256" key="6">
    <source>
        <dbReference type="ARBA" id="ARBA00023237"/>
    </source>
</evidence>
<organism evidence="8 9">
    <name type="scientific">Acidobacterium capsulatum (strain ATCC 51196 / DSM 11244 / BCRC 80197 / JCM 7670 / NBRC 15755 / NCIMB 13165 / 161)</name>
    <dbReference type="NCBI Taxonomy" id="240015"/>
    <lineage>
        <taxon>Bacteria</taxon>
        <taxon>Pseudomonadati</taxon>
        <taxon>Acidobacteriota</taxon>
        <taxon>Terriglobia</taxon>
        <taxon>Terriglobales</taxon>
        <taxon>Acidobacteriaceae</taxon>
        <taxon>Acidobacterium</taxon>
    </lineage>
</organism>
<evidence type="ECO:0000256" key="4">
    <source>
        <dbReference type="ARBA" id="ARBA00022692"/>
    </source>
</evidence>
<dbReference type="AlphaFoldDB" id="C1F0T8"/>
<dbReference type="Gene3D" id="2.40.170.20">
    <property type="entry name" value="TonB-dependent receptor, beta-barrel domain"/>
    <property type="match status" value="1"/>
</dbReference>
<dbReference type="InterPro" id="IPR008969">
    <property type="entry name" value="CarboxyPept-like_regulatory"/>
</dbReference>